<keyword evidence="6 9" id="KW-1133">Transmembrane helix</keyword>
<evidence type="ECO:0000256" key="9">
    <source>
        <dbReference type="SAM" id="Phobius"/>
    </source>
</evidence>
<evidence type="ECO:0000313" key="11">
    <source>
        <dbReference type="Proteomes" id="UP000566711"/>
    </source>
</evidence>
<dbReference type="Proteomes" id="UP000566711">
    <property type="component" value="Unassembled WGS sequence"/>
</dbReference>
<feature type="transmembrane region" description="Helical" evidence="9">
    <location>
        <begin position="265"/>
        <end position="283"/>
    </location>
</feature>
<dbReference type="GO" id="GO:0005886">
    <property type="term" value="C:plasma membrane"/>
    <property type="evidence" value="ECO:0007669"/>
    <property type="project" value="UniProtKB-SubCell"/>
</dbReference>
<comment type="similarity">
    <text evidence="8">Belongs to the binding-protein-dependent transport system permease family. LivHM subfamily.</text>
</comment>
<evidence type="ECO:0000256" key="1">
    <source>
        <dbReference type="ARBA" id="ARBA00004651"/>
    </source>
</evidence>
<organism evidence="10 11">
    <name type="scientific">Rugamonas fusca</name>
    <dbReference type="NCBI Taxonomy" id="2758568"/>
    <lineage>
        <taxon>Bacteria</taxon>
        <taxon>Pseudomonadati</taxon>
        <taxon>Pseudomonadota</taxon>
        <taxon>Betaproteobacteria</taxon>
        <taxon>Burkholderiales</taxon>
        <taxon>Oxalobacteraceae</taxon>
        <taxon>Telluria group</taxon>
        <taxon>Rugamonas</taxon>
    </lineage>
</organism>
<dbReference type="InterPro" id="IPR052157">
    <property type="entry name" value="BCAA_transport_permease"/>
</dbReference>
<dbReference type="EMBL" id="JACEZS010000002">
    <property type="protein sequence ID" value="MBA5604487.1"/>
    <property type="molecule type" value="Genomic_DNA"/>
</dbReference>
<feature type="transmembrane region" description="Helical" evidence="9">
    <location>
        <begin position="96"/>
        <end position="114"/>
    </location>
</feature>
<reference evidence="10 11" key="1">
    <citation type="submission" date="2020-07" db="EMBL/GenBank/DDBJ databases">
        <title>Novel species isolated from subtropical streams in China.</title>
        <authorList>
            <person name="Lu H."/>
        </authorList>
    </citation>
    <scope>NUCLEOTIDE SEQUENCE [LARGE SCALE GENOMIC DNA]</scope>
    <source>
        <strain evidence="10 11">FT3S</strain>
    </source>
</reference>
<feature type="transmembrane region" description="Helical" evidence="9">
    <location>
        <begin position="64"/>
        <end position="84"/>
    </location>
</feature>
<evidence type="ECO:0000256" key="3">
    <source>
        <dbReference type="ARBA" id="ARBA00022475"/>
    </source>
</evidence>
<evidence type="ECO:0000313" key="10">
    <source>
        <dbReference type="EMBL" id="MBA5604487.1"/>
    </source>
</evidence>
<keyword evidence="5" id="KW-0029">Amino-acid transport</keyword>
<keyword evidence="2" id="KW-0813">Transport</keyword>
<protein>
    <submittedName>
        <fullName evidence="10">Branched-chain amino acid ABC transporter permease</fullName>
    </submittedName>
</protein>
<evidence type="ECO:0000256" key="6">
    <source>
        <dbReference type="ARBA" id="ARBA00022989"/>
    </source>
</evidence>
<accession>A0A7W2I5K3</accession>
<feature type="transmembrane region" description="Helical" evidence="9">
    <location>
        <begin position="190"/>
        <end position="213"/>
    </location>
</feature>
<evidence type="ECO:0000256" key="7">
    <source>
        <dbReference type="ARBA" id="ARBA00023136"/>
    </source>
</evidence>
<evidence type="ECO:0000256" key="8">
    <source>
        <dbReference type="ARBA" id="ARBA00037998"/>
    </source>
</evidence>
<dbReference type="PANTHER" id="PTHR11795">
    <property type="entry name" value="BRANCHED-CHAIN AMINO ACID TRANSPORT SYSTEM PERMEASE PROTEIN LIVH"/>
    <property type="match status" value="1"/>
</dbReference>
<comment type="subcellular location">
    <subcellularLocation>
        <location evidence="1">Cell membrane</location>
        <topology evidence="1">Multi-pass membrane protein</topology>
    </subcellularLocation>
</comment>
<evidence type="ECO:0000256" key="5">
    <source>
        <dbReference type="ARBA" id="ARBA00022970"/>
    </source>
</evidence>
<feature type="transmembrane region" description="Helical" evidence="9">
    <location>
        <begin position="12"/>
        <end position="30"/>
    </location>
</feature>
<keyword evidence="4 9" id="KW-0812">Transmembrane</keyword>
<dbReference type="GO" id="GO:0006865">
    <property type="term" value="P:amino acid transport"/>
    <property type="evidence" value="ECO:0007669"/>
    <property type="project" value="UniProtKB-KW"/>
</dbReference>
<dbReference type="AlphaFoldDB" id="A0A7W2I5K3"/>
<dbReference type="RefSeq" id="WP_182214257.1">
    <property type="nucleotide sequence ID" value="NZ_JACEZS010000002.1"/>
</dbReference>
<keyword evidence="11" id="KW-1185">Reference proteome</keyword>
<dbReference type="InterPro" id="IPR001851">
    <property type="entry name" value="ABC_transp_permease"/>
</dbReference>
<dbReference type="CDD" id="cd06582">
    <property type="entry name" value="TM_PBP1_LivH_like"/>
    <property type="match status" value="1"/>
</dbReference>
<proteinExistence type="inferred from homology"/>
<feature type="transmembrane region" description="Helical" evidence="9">
    <location>
        <begin position="142"/>
        <end position="159"/>
    </location>
</feature>
<comment type="caution">
    <text evidence="10">The sequence shown here is derived from an EMBL/GenBank/DDBJ whole genome shotgun (WGS) entry which is preliminary data.</text>
</comment>
<dbReference type="PANTHER" id="PTHR11795:SF445">
    <property type="entry name" value="AMINO ACID ABC TRANSPORTER PERMEASE PROTEIN"/>
    <property type="match status" value="1"/>
</dbReference>
<name>A0A7W2I5K3_9BURK</name>
<sequence length="290" mass="30381">MTELLLQALYSGLLQGCSYALIALGLALVFGSTRVINLAHGELVLLAAYVAYTLESGFGLGPVAAIPAALAVTCVASAGVYGVVRRIRQDREINSLILTFGIGIILTNAMLLVWKADVRSTSSTWLQDAVVLGPLYSMRSELLFAVLAVLLLAALWWWLARSWHGRALRAVASNRDAAALMGIRPGRVELLSFLVSGALAAFAGVALYCYGVIQPAYGGALTIKAFVITVLAGVGSIPGVLLGALLLGVCEALTVTLASSALQELAGMVLFLLVLFVLPNGLLGTARRRG</sequence>
<gene>
    <name evidence="10" type="ORF">H3H36_03815</name>
</gene>
<dbReference type="GO" id="GO:0022857">
    <property type="term" value="F:transmembrane transporter activity"/>
    <property type="evidence" value="ECO:0007669"/>
    <property type="project" value="InterPro"/>
</dbReference>
<evidence type="ECO:0000256" key="2">
    <source>
        <dbReference type="ARBA" id="ARBA00022448"/>
    </source>
</evidence>
<evidence type="ECO:0000256" key="4">
    <source>
        <dbReference type="ARBA" id="ARBA00022692"/>
    </source>
</evidence>
<keyword evidence="3" id="KW-1003">Cell membrane</keyword>
<keyword evidence="7 9" id="KW-0472">Membrane</keyword>
<feature type="transmembrane region" description="Helical" evidence="9">
    <location>
        <begin position="225"/>
        <end position="253"/>
    </location>
</feature>
<dbReference type="Pfam" id="PF02653">
    <property type="entry name" value="BPD_transp_2"/>
    <property type="match status" value="1"/>
</dbReference>